<dbReference type="Proteomes" id="UP000192903">
    <property type="component" value="Unassembled WGS sequence"/>
</dbReference>
<dbReference type="EMBL" id="FXAF01000007">
    <property type="protein sequence ID" value="SMF56348.1"/>
    <property type="molecule type" value="Genomic_DNA"/>
</dbReference>
<accession>A0A1X7FPU7</accession>
<evidence type="ECO:0000259" key="1">
    <source>
        <dbReference type="Pfam" id="PF14330"/>
    </source>
</evidence>
<dbReference type="RefSeq" id="WP_085423522.1">
    <property type="nucleotide sequence ID" value="NZ_FXAF01000007.1"/>
</dbReference>
<feature type="domain" description="DUF4387" evidence="1">
    <location>
        <begin position="4"/>
        <end position="100"/>
    </location>
</feature>
<evidence type="ECO:0000313" key="2">
    <source>
        <dbReference type="EMBL" id="SMF56348.1"/>
    </source>
</evidence>
<dbReference type="OrthoDB" id="9796125at2"/>
<dbReference type="STRING" id="464029.SAMN02982989_0155"/>
<organism evidence="2 3">
    <name type="scientific">Xaviernesmea oryzae</name>
    <dbReference type="NCBI Taxonomy" id="464029"/>
    <lineage>
        <taxon>Bacteria</taxon>
        <taxon>Pseudomonadati</taxon>
        <taxon>Pseudomonadota</taxon>
        <taxon>Alphaproteobacteria</taxon>
        <taxon>Hyphomicrobiales</taxon>
        <taxon>Rhizobiaceae</taxon>
        <taxon>Rhizobium/Agrobacterium group</taxon>
        <taxon>Xaviernesmea</taxon>
    </lineage>
</organism>
<sequence length="102" mass="11444">MTKLGEIAKLIRSKNAGPFELTFDIMFDTVENYERVRRSTVLSAALISEIYHLPVEKVKFFEVPAALSFKASIPRANFQGDIDDTDSHGGQQYAPLIDIEIP</sequence>
<evidence type="ECO:0000313" key="3">
    <source>
        <dbReference type="Proteomes" id="UP000192903"/>
    </source>
</evidence>
<gene>
    <name evidence="2" type="ORF">SAMN02982989_0155</name>
</gene>
<proteinExistence type="predicted"/>
<dbReference type="InterPro" id="IPR025496">
    <property type="entry name" value="DUF4387"/>
</dbReference>
<dbReference type="Pfam" id="PF14330">
    <property type="entry name" value="DUF4387"/>
    <property type="match status" value="1"/>
</dbReference>
<protein>
    <recommendedName>
        <fullName evidence="1">DUF4387 domain-containing protein</fullName>
    </recommendedName>
</protein>
<dbReference type="AlphaFoldDB" id="A0A1X7FPU7"/>
<name>A0A1X7FPU7_9HYPH</name>
<reference evidence="3" key="1">
    <citation type="submission" date="2017-04" db="EMBL/GenBank/DDBJ databases">
        <authorList>
            <person name="Varghese N."/>
            <person name="Submissions S."/>
        </authorList>
    </citation>
    <scope>NUCLEOTIDE SEQUENCE [LARGE SCALE GENOMIC DNA]</scope>
    <source>
        <strain evidence="3">B4P</strain>
    </source>
</reference>
<keyword evidence="3" id="KW-1185">Reference proteome</keyword>